<dbReference type="Proteomes" id="UP000887565">
    <property type="component" value="Unplaced"/>
</dbReference>
<keyword evidence="1" id="KW-1185">Reference proteome</keyword>
<proteinExistence type="predicted"/>
<sequence>MGIVELIDFLDRQDQTIPEYNQLNDNSKFISRSNPFEICDDRNFRLRYSCNAQLSATAAYQLTL</sequence>
<reference evidence="2" key="1">
    <citation type="submission" date="2022-11" db="UniProtKB">
        <authorList>
            <consortium name="WormBaseParasite"/>
        </authorList>
    </citation>
    <scope>IDENTIFICATION</scope>
</reference>
<evidence type="ECO:0000313" key="1">
    <source>
        <dbReference type="Proteomes" id="UP000887565"/>
    </source>
</evidence>
<accession>A0A915ICW1</accession>
<name>A0A915ICW1_ROMCU</name>
<protein>
    <submittedName>
        <fullName evidence="2">Uncharacterized protein</fullName>
    </submittedName>
</protein>
<evidence type="ECO:0000313" key="2">
    <source>
        <dbReference type="WBParaSite" id="nRc.2.0.1.t12020-RA"/>
    </source>
</evidence>
<dbReference type="WBParaSite" id="nRc.2.0.1.t12020-RA">
    <property type="protein sequence ID" value="nRc.2.0.1.t12020-RA"/>
    <property type="gene ID" value="nRc.2.0.1.g12020"/>
</dbReference>
<dbReference type="AlphaFoldDB" id="A0A915ICW1"/>
<organism evidence="1 2">
    <name type="scientific">Romanomermis culicivorax</name>
    <name type="common">Nematode worm</name>
    <dbReference type="NCBI Taxonomy" id="13658"/>
    <lineage>
        <taxon>Eukaryota</taxon>
        <taxon>Metazoa</taxon>
        <taxon>Ecdysozoa</taxon>
        <taxon>Nematoda</taxon>
        <taxon>Enoplea</taxon>
        <taxon>Dorylaimia</taxon>
        <taxon>Mermithida</taxon>
        <taxon>Mermithoidea</taxon>
        <taxon>Mermithidae</taxon>
        <taxon>Romanomermis</taxon>
    </lineage>
</organism>